<proteinExistence type="predicted"/>
<feature type="region of interest" description="Disordered" evidence="1">
    <location>
        <begin position="127"/>
        <end position="146"/>
    </location>
</feature>
<dbReference type="EMBL" id="JAROBY010000056">
    <property type="protein sequence ID" value="MEB4797542.1"/>
    <property type="molecule type" value="Genomic_DNA"/>
</dbReference>
<accession>A0ABU6DJR1</accession>
<name>A0ABU6DJR1_9BACL</name>
<organism evidence="2 3">
    <name type="scientific">Paenibacillus chondroitinus</name>
    <dbReference type="NCBI Taxonomy" id="59842"/>
    <lineage>
        <taxon>Bacteria</taxon>
        <taxon>Bacillati</taxon>
        <taxon>Bacillota</taxon>
        <taxon>Bacilli</taxon>
        <taxon>Bacillales</taxon>
        <taxon>Paenibacillaceae</taxon>
        <taxon>Paenibacillus</taxon>
    </lineage>
</organism>
<feature type="region of interest" description="Disordered" evidence="1">
    <location>
        <begin position="97"/>
        <end position="117"/>
    </location>
</feature>
<evidence type="ECO:0000313" key="2">
    <source>
        <dbReference type="EMBL" id="MEB4797542.1"/>
    </source>
</evidence>
<gene>
    <name evidence="2" type="ORF">P5G65_26920</name>
</gene>
<evidence type="ECO:0000313" key="3">
    <source>
        <dbReference type="Proteomes" id="UP001355653"/>
    </source>
</evidence>
<dbReference type="RefSeq" id="WP_127453976.1">
    <property type="nucleotide sequence ID" value="NZ_JAROBY010000056.1"/>
</dbReference>
<evidence type="ECO:0000256" key="1">
    <source>
        <dbReference type="SAM" id="MobiDB-lite"/>
    </source>
</evidence>
<feature type="compositionally biased region" description="Low complexity" evidence="1">
    <location>
        <begin position="101"/>
        <end position="113"/>
    </location>
</feature>
<dbReference type="Proteomes" id="UP001355653">
    <property type="component" value="Unassembled WGS sequence"/>
</dbReference>
<reference evidence="2 3" key="1">
    <citation type="submission" date="2023-03" db="EMBL/GenBank/DDBJ databases">
        <title>Bacillus Genome Sequencing.</title>
        <authorList>
            <person name="Dunlap C."/>
        </authorList>
    </citation>
    <scope>NUCLEOTIDE SEQUENCE [LARGE SCALE GENOMIC DNA]</scope>
    <source>
        <strain evidence="2 3">NRS-1351</strain>
    </source>
</reference>
<keyword evidence="3" id="KW-1185">Reference proteome</keyword>
<protein>
    <submittedName>
        <fullName evidence="2">Uncharacterized protein</fullName>
    </submittedName>
</protein>
<comment type="caution">
    <text evidence="2">The sequence shown here is derived from an EMBL/GenBank/DDBJ whole genome shotgun (WGS) entry which is preliminary data.</text>
</comment>
<sequence length="146" mass="16309">MKKRRSTVYVRSGKDVTLYIPSDTPAEVIDYLNQLKMDGYFSQGIIDILTKYVREERVSASATTEIEIFPGKEMFHDIDKVSPPAGLEEIDPKVELDEPLEPAQAPAQAAGAEGEQKKFSLAQIFRQSRQNSGKLVPTSDHGREPE</sequence>